<keyword evidence="3" id="KW-1185">Reference proteome</keyword>
<dbReference type="Pfam" id="PF13410">
    <property type="entry name" value="GST_C_2"/>
    <property type="match status" value="1"/>
</dbReference>
<dbReference type="AlphaFoldDB" id="A0A3A8P344"/>
<dbReference type="Pfam" id="PF13417">
    <property type="entry name" value="GST_N_3"/>
    <property type="match status" value="1"/>
</dbReference>
<evidence type="ECO:0000313" key="3">
    <source>
        <dbReference type="Proteomes" id="UP000273405"/>
    </source>
</evidence>
<sequence length="283" mass="31944">MGRIVGEATGDVRMRRQVPCIPLEEVMTSPQPIPRLVLLETGDPGVPGLESHSPFCVKVHRGLKVLGLPYERRYGIPSSFKKYNKAKQVPVLLVADEAVSGSADILRRIQQLAGRTFHGTNDPKLEAEAYIWEEYADTCVNGYVVAARWADKRNWALVRASIFRPVPPPMRPLIAFIFRRKLASGLIARDVLRSGEETCWRRFQEQLDALELRAPAEGFWLGRLTSADLALFGQFQNLRLPETPWQRDQVASRKRLSAWLDRVDAYTRQKAPDDDMPRAVAAG</sequence>
<feature type="domain" description="GST N-terminal" evidence="1">
    <location>
        <begin position="53"/>
        <end position="114"/>
    </location>
</feature>
<dbReference type="InterPro" id="IPR036282">
    <property type="entry name" value="Glutathione-S-Trfase_C_sf"/>
</dbReference>
<dbReference type="SUPFAM" id="SSF52833">
    <property type="entry name" value="Thioredoxin-like"/>
    <property type="match status" value="1"/>
</dbReference>
<dbReference type="InterPro" id="IPR004045">
    <property type="entry name" value="Glutathione_S-Trfase_N"/>
</dbReference>
<dbReference type="CDD" id="cd00570">
    <property type="entry name" value="GST_N_family"/>
    <property type="match status" value="1"/>
</dbReference>
<protein>
    <submittedName>
        <fullName evidence="2">Glutathione S-transferase family protein</fullName>
    </submittedName>
</protein>
<keyword evidence="2" id="KW-0808">Transferase</keyword>
<organism evidence="2 3">
    <name type="scientific">Corallococcus sicarius</name>
    <dbReference type="NCBI Taxonomy" id="2316726"/>
    <lineage>
        <taxon>Bacteria</taxon>
        <taxon>Pseudomonadati</taxon>
        <taxon>Myxococcota</taxon>
        <taxon>Myxococcia</taxon>
        <taxon>Myxococcales</taxon>
        <taxon>Cystobacterineae</taxon>
        <taxon>Myxococcaceae</taxon>
        <taxon>Corallococcus</taxon>
    </lineage>
</organism>
<dbReference type="GO" id="GO:0016740">
    <property type="term" value="F:transferase activity"/>
    <property type="evidence" value="ECO:0007669"/>
    <property type="project" value="UniProtKB-KW"/>
</dbReference>
<dbReference type="EMBL" id="RAWG01000017">
    <property type="protein sequence ID" value="RKH46832.1"/>
    <property type="molecule type" value="Genomic_DNA"/>
</dbReference>
<proteinExistence type="predicted"/>
<dbReference type="GO" id="GO:0005737">
    <property type="term" value="C:cytoplasm"/>
    <property type="evidence" value="ECO:0007669"/>
    <property type="project" value="TreeGrafter"/>
</dbReference>
<gene>
    <name evidence="2" type="ORF">D7X12_04345</name>
</gene>
<comment type="caution">
    <text evidence="2">The sequence shown here is derived from an EMBL/GenBank/DDBJ whole genome shotgun (WGS) entry which is preliminary data.</text>
</comment>
<dbReference type="PANTHER" id="PTHR12289">
    <property type="entry name" value="METAXIN RELATED"/>
    <property type="match status" value="1"/>
</dbReference>
<evidence type="ECO:0000313" key="2">
    <source>
        <dbReference type="EMBL" id="RKH46832.1"/>
    </source>
</evidence>
<dbReference type="Proteomes" id="UP000273405">
    <property type="component" value="Unassembled WGS sequence"/>
</dbReference>
<dbReference type="PANTHER" id="PTHR12289:SF41">
    <property type="entry name" value="FAILED AXON CONNECTIONS-RELATED"/>
    <property type="match status" value="1"/>
</dbReference>
<dbReference type="CDD" id="cd00299">
    <property type="entry name" value="GST_C_family"/>
    <property type="match status" value="1"/>
</dbReference>
<dbReference type="Gene3D" id="1.20.1050.10">
    <property type="match status" value="1"/>
</dbReference>
<dbReference type="Gene3D" id="3.40.30.10">
    <property type="entry name" value="Glutaredoxin"/>
    <property type="match status" value="1"/>
</dbReference>
<dbReference type="InterPro" id="IPR050931">
    <property type="entry name" value="Mito_Protein_Transport_Metaxin"/>
</dbReference>
<name>A0A3A8P344_9BACT</name>
<dbReference type="SUPFAM" id="SSF47616">
    <property type="entry name" value="GST C-terminal domain-like"/>
    <property type="match status" value="1"/>
</dbReference>
<reference evidence="3" key="1">
    <citation type="submission" date="2018-09" db="EMBL/GenBank/DDBJ databases">
        <authorList>
            <person name="Livingstone P.G."/>
            <person name="Whitworth D.E."/>
        </authorList>
    </citation>
    <scope>NUCLEOTIDE SEQUENCE [LARGE SCALE GENOMIC DNA]</scope>
    <source>
        <strain evidence="3">CA040B</strain>
    </source>
</reference>
<dbReference type="InterPro" id="IPR036249">
    <property type="entry name" value="Thioredoxin-like_sf"/>
</dbReference>
<evidence type="ECO:0000259" key="1">
    <source>
        <dbReference type="Pfam" id="PF13417"/>
    </source>
</evidence>
<accession>A0A3A8P344</accession>